<dbReference type="Gene3D" id="3.40.850.10">
    <property type="entry name" value="Kinesin motor domain"/>
    <property type="match status" value="1"/>
</dbReference>
<dbReference type="GO" id="GO:0005874">
    <property type="term" value="C:microtubule"/>
    <property type="evidence" value="ECO:0007669"/>
    <property type="project" value="UniProtKB-KW"/>
</dbReference>
<sequence>LLALKECIRALDNDQVHIPFRGSKLTEVLQDSFIGNSRTVMISFISPNSVSCEHTLNTLRYADRVKSFSKGGTKKDVPLPPVSSNMRESIPGPPLWNLDYCNDASGELQRYGLKKVAQDDSLLSNISRVPSGRFVAQGPSSVLSHINEPSRSSTKGNDYDLSEGGSEPEKPLWKSVELHQTQLHP</sequence>
<dbReference type="Pfam" id="PF00225">
    <property type="entry name" value="Kinesin"/>
    <property type="match status" value="1"/>
</dbReference>
<dbReference type="EMBL" id="LWDX02061698">
    <property type="protein sequence ID" value="OEL16887.1"/>
    <property type="molecule type" value="Genomic_DNA"/>
</dbReference>
<dbReference type="GO" id="GO:0008017">
    <property type="term" value="F:microtubule binding"/>
    <property type="evidence" value="ECO:0007669"/>
    <property type="project" value="InterPro"/>
</dbReference>
<dbReference type="Proteomes" id="UP000095767">
    <property type="component" value="Unassembled WGS sequence"/>
</dbReference>
<evidence type="ECO:0000313" key="6">
    <source>
        <dbReference type="EMBL" id="OEL16887.1"/>
    </source>
</evidence>
<evidence type="ECO:0000256" key="4">
    <source>
        <dbReference type="SAM" id="MobiDB-lite"/>
    </source>
</evidence>
<dbReference type="InterPro" id="IPR027417">
    <property type="entry name" value="P-loop_NTPase"/>
</dbReference>
<dbReference type="PROSITE" id="PS50067">
    <property type="entry name" value="KINESIN_MOTOR_2"/>
    <property type="match status" value="1"/>
</dbReference>
<evidence type="ECO:0000256" key="1">
    <source>
        <dbReference type="ARBA" id="ARBA00022701"/>
    </source>
</evidence>
<keyword evidence="2" id="KW-0505">Motor protein</keyword>
<gene>
    <name evidence="6" type="ORF">BAE44_0022094</name>
</gene>
<feature type="region of interest" description="Disordered" evidence="4">
    <location>
        <begin position="140"/>
        <end position="185"/>
    </location>
</feature>
<comment type="caution">
    <text evidence="6">The sequence shown here is derived from an EMBL/GenBank/DDBJ whole genome shotgun (WGS) entry which is preliminary data.</text>
</comment>
<dbReference type="GO" id="GO:0003777">
    <property type="term" value="F:microtubule motor activity"/>
    <property type="evidence" value="ECO:0007669"/>
    <property type="project" value="InterPro"/>
</dbReference>
<evidence type="ECO:0000313" key="7">
    <source>
        <dbReference type="Proteomes" id="UP000095767"/>
    </source>
</evidence>
<comment type="caution">
    <text evidence="3">Lacks conserved residue(s) required for the propagation of feature annotation.</text>
</comment>
<keyword evidence="7" id="KW-1185">Reference proteome</keyword>
<dbReference type="GO" id="GO:0005524">
    <property type="term" value="F:ATP binding"/>
    <property type="evidence" value="ECO:0007669"/>
    <property type="project" value="InterPro"/>
</dbReference>
<dbReference type="PANTHER" id="PTHR47971:SF9">
    <property type="entry name" value="KINESIN-LIKE PROTEIN KIN-13B"/>
    <property type="match status" value="1"/>
</dbReference>
<evidence type="ECO:0000259" key="5">
    <source>
        <dbReference type="PROSITE" id="PS50067"/>
    </source>
</evidence>
<feature type="non-terminal residue" evidence="6">
    <location>
        <position position="1"/>
    </location>
</feature>
<dbReference type="PANTHER" id="PTHR47971">
    <property type="entry name" value="KINESIN-RELATED PROTEIN 6"/>
    <property type="match status" value="1"/>
</dbReference>
<organism evidence="6 7">
    <name type="scientific">Dichanthelium oligosanthes</name>
    <dbReference type="NCBI Taxonomy" id="888268"/>
    <lineage>
        <taxon>Eukaryota</taxon>
        <taxon>Viridiplantae</taxon>
        <taxon>Streptophyta</taxon>
        <taxon>Embryophyta</taxon>
        <taxon>Tracheophyta</taxon>
        <taxon>Spermatophyta</taxon>
        <taxon>Magnoliopsida</taxon>
        <taxon>Liliopsida</taxon>
        <taxon>Poales</taxon>
        <taxon>Poaceae</taxon>
        <taxon>PACMAD clade</taxon>
        <taxon>Panicoideae</taxon>
        <taxon>Panicodae</taxon>
        <taxon>Paniceae</taxon>
        <taxon>Dichantheliinae</taxon>
        <taxon>Dichanthelium</taxon>
    </lineage>
</organism>
<reference evidence="6 7" key="1">
    <citation type="submission" date="2016-09" db="EMBL/GenBank/DDBJ databases">
        <title>The draft genome of Dichanthelium oligosanthes: A C3 panicoid grass species.</title>
        <authorList>
            <person name="Studer A.J."/>
            <person name="Schnable J.C."/>
            <person name="Brutnell T.P."/>
        </authorList>
    </citation>
    <scope>NUCLEOTIDE SEQUENCE [LARGE SCALE GENOMIC DNA]</scope>
    <source>
        <strain evidence="7">cv. Kellogg 1175</strain>
        <tissue evidence="6">Leaf</tissue>
    </source>
</reference>
<accession>A0A1E5UVI0</accession>
<proteinExistence type="inferred from homology"/>
<dbReference type="GO" id="GO:0007018">
    <property type="term" value="P:microtubule-based movement"/>
    <property type="evidence" value="ECO:0007669"/>
    <property type="project" value="InterPro"/>
</dbReference>
<protein>
    <submittedName>
        <fullName evidence="6">Kinesin-13A</fullName>
    </submittedName>
</protein>
<comment type="similarity">
    <text evidence="3">Belongs to the TRAFAC class myosin-kinesin ATPase superfamily. Kinesin family.</text>
</comment>
<evidence type="ECO:0000256" key="2">
    <source>
        <dbReference type="ARBA" id="ARBA00023175"/>
    </source>
</evidence>
<dbReference type="InterPro" id="IPR027640">
    <property type="entry name" value="Kinesin-like_fam"/>
</dbReference>
<name>A0A1E5UVI0_9POAL</name>
<feature type="domain" description="Kinesin motor" evidence="5">
    <location>
        <begin position="1"/>
        <end position="68"/>
    </location>
</feature>
<dbReference type="InterPro" id="IPR001752">
    <property type="entry name" value="Kinesin_motor_dom"/>
</dbReference>
<keyword evidence="1" id="KW-0493">Microtubule</keyword>
<dbReference type="GO" id="GO:0007019">
    <property type="term" value="P:microtubule depolymerization"/>
    <property type="evidence" value="ECO:0007669"/>
    <property type="project" value="TreeGrafter"/>
</dbReference>
<dbReference type="AlphaFoldDB" id="A0A1E5UVI0"/>
<dbReference type="SUPFAM" id="SSF52540">
    <property type="entry name" value="P-loop containing nucleoside triphosphate hydrolases"/>
    <property type="match status" value="1"/>
</dbReference>
<evidence type="ECO:0000256" key="3">
    <source>
        <dbReference type="PROSITE-ProRule" id="PRU00283"/>
    </source>
</evidence>
<dbReference type="InterPro" id="IPR036961">
    <property type="entry name" value="Kinesin_motor_dom_sf"/>
</dbReference>
<dbReference type="STRING" id="888268.A0A1E5UVI0"/>
<feature type="compositionally biased region" description="Polar residues" evidence="4">
    <location>
        <begin position="140"/>
        <end position="156"/>
    </location>
</feature>
<dbReference type="OrthoDB" id="3176171at2759"/>